<protein>
    <submittedName>
        <fullName evidence="2">Uncharacterized protein</fullName>
    </submittedName>
</protein>
<accession>K0RIW8</accession>
<keyword evidence="3" id="KW-1185">Reference proteome</keyword>
<evidence type="ECO:0000313" key="3">
    <source>
        <dbReference type="Proteomes" id="UP000266841"/>
    </source>
</evidence>
<proteinExistence type="predicted"/>
<organism evidence="2 3">
    <name type="scientific">Thalassiosira oceanica</name>
    <name type="common">Marine diatom</name>
    <dbReference type="NCBI Taxonomy" id="159749"/>
    <lineage>
        <taxon>Eukaryota</taxon>
        <taxon>Sar</taxon>
        <taxon>Stramenopiles</taxon>
        <taxon>Ochrophyta</taxon>
        <taxon>Bacillariophyta</taxon>
        <taxon>Coscinodiscophyceae</taxon>
        <taxon>Thalassiosirophycidae</taxon>
        <taxon>Thalassiosirales</taxon>
        <taxon>Thalassiosiraceae</taxon>
        <taxon>Thalassiosira</taxon>
    </lineage>
</organism>
<comment type="caution">
    <text evidence="2">The sequence shown here is derived from an EMBL/GenBank/DDBJ whole genome shotgun (WGS) entry which is preliminary data.</text>
</comment>
<gene>
    <name evidence="2" type="ORF">THAOC_28584</name>
</gene>
<name>K0RIW8_THAOC</name>
<dbReference type="AlphaFoldDB" id="K0RIW8"/>
<evidence type="ECO:0000313" key="2">
    <source>
        <dbReference type="EMBL" id="EJK52179.1"/>
    </source>
</evidence>
<sequence length="308" mass="33300">MEVNLLDSYSDVDEPLPIPPQQQATTTRGSPPAPAGACIAERKRQTGQHQPSPLVIKLEMTSPEVTDQTVSDILASKNVGLEYRQYRVLPDKPTDDSQPLSATIFLLPSSTQAFLPLFTKLITTGQPTQAPSWFKSPAIASQPSLFKPTPTAHYNTARITTVAMILPLPLAPMPMPSIFMTTHCSPPQPSKPQMPVPIAHPDVRRTTPSNSISTIAKTSKPSHLTNYAPMASTVAATHAHSSATTQQPVYTAAQQQILSLIELYNIPARNAQMKRYIQAHQSASLPDLMLEMARICGQSGEDPGPASP</sequence>
<reference evidence="2 3" key="1">
    <citation type="journal article" date="2012" name="Genome Biol.">
        <title>Genome and low-iron response of an oceanic diatom adapted to chronic iron limitation.</title>
        <authorList>
            <person name="Lommer M."/>
            <person name="Specht M."/>
            <person name="Roy A.S."/>
            <person name="Kraemer L."/>
            <person name="Andreson R."/>
            <person name="Gutowska M.A."/>
            <person name="Wolf J."/>
            <person name="Bergner S.V."/>
            <person name="Schilhabel M.B."/>
            <person name="Klostermeier U.C."/>
            <person name="Beiko R.G."/>
            <person name="Rosenstiel P."/>
            <person name="Hippler M."/>
            <person name="Laroche J."/>
        </authorList>
    </citation>
    <scope>NUCLEOTIDE SEQUENCE [LARGE SCALE GENOMIC DNA]</scope>
    <source>
        <strain evidence="2 3">CCMP1005</strain>
    </source>
</reference>
<feature type="region of interest" description="Disordered" evidence="1">
    <location>
        <begin position="1"/>
        <end position="50"/>
    </location>
</feature>
<evidence type="ECO:0000256" key="1">
    <source>
        <dbReference type="SAM" id="MobiDB-lite"/>
    </source>
</evidence>
<dbReference type="EMBL" id="AGNL01040303">
    <property type="protein sequence ID" value="EJK52179.1"/>
    <property type="molecule type" value="Genomic_DNA"/>
</dbReference>
<dbReference type="Proteomes" id="UP000266841">
    <property type="component" value="Unassembled WGS sequence"/>
</dbReference>